<evidence type="ECO:0000256" key="1">
    <source>
        <dbReference type="ARBA" id="ARBA00004141"/>
    </source>
</evidence>
<keyword evidence="3 10" id="KW-0808">Transferase</keyword>
<evidence type="ECO:0000256" key="2">
    <source>
        <dbReference type="ARBA" id="ARBA00022516"/>
    </source>
</evidence>
<keyword evidence="9 10" id="KW-0275">Fatty acid biosynthesis</keyword>
<dbReference type="GO" id="GO:0019367">
    <property type="term" value="P:fatty acid elongation, saturated fatty acid"/>
    <property type="evidence" value="ECO:0007669"/>
    <property type="project" value="TreeGrafter"/>
</dbReference>
<evidence type="ECO:0000313" key="12">
    <source>
        <dbReference type="Proteomes" id="UP000887116"/>
    </source>
</evidence>
<keyword evidence="5 10" id="KW-0276">Fatty acid metabolism</keyword>
<feature type="transmembrane region" description="Helical" evidence="10">
    <location>
        <begin position="94"/>
        <end position="113"/>
    </location>
</feature>
<feature type="transmembrane region" description="Helical" evidence="10">
    <location>
        <begin position="200"/>
        <end position="220"/>
    </location>
</feature>
<dbReference type="AlphaFoldDB" id="A0A8X6IDK2"/>
<keyword evidence="12" id="KW-1185">Reference proteome</keyword>
<dbReference type="GO" id="GO:0042761">
    <property type="term" value="P:very long-chain fatty acid biosynthetic process"/>
    <property type="evidence" value="ECO:0007669"/>
    <property type="project" value="TreeGrafter"/>
</dbReference>
<dbReference type="GO" id="GO:0034625">
    <property type="term" value="P:fatty acid elongation, monounsaturated fatty acid"/>
    <property type="evidence" value="ECO:0007669"/>
    <property type="project" value="TreeGrafter"/>
</dbReference>
<dbReference type="InterPro" id="IPR002076">
    <property type="entry name" value="ELO_fam"/>
</dbReference>
<keyword evidence="2 10" id="KW-0444">Lipid biosynthesis</keyword>
<evidence type="ECO:0000256" key="9">
    <source>
        <dbReference type="ARBA" id="ARBA00023160"/>
    </source>
</evidence>
<comment type="similarity">
    <text evidence="10">Belongs to the ELO family.</text>
</comment>
<dbReference type="Proteomes" id="UP000887116">
    <property type="component" value="Unassembled WGS sequence"/>
</dbReference>
<feature type="transmembrane region" description="Helical" evidence="10">
    <location>
        <begin position="142"/>
        <end position="162"/>
    </location>
</feature>
<dbReference type="GO" id="GO:0030148">
    <property type="term" value="P:sphingolipid biosynthetic process"/>
    <property type="evidence" value="ECO:0007669"/>
    <property type="project" value="TreeGrafter"/>
</dbReference>
<organism evidence="11 12">
    <name type="scientific">Trichonephila clavata</name>
    <name type="common">Joro spider</name>
    <name type="synonym">Nephila clavata</name>
    <dbReference type="NCBI Taxonomy" id="2740835"/>
    <lineage>
        <taxon>Eukaryota</taxon>
        <taxon>Metazoa</taxon>
        <taxon>Ecdysozoa</taxon>
        <taxon>Arthropoda</taxon>
        <taxon>Chelicerata</taxon>
        <taxon>Arachnida</taxon>
        <taxon>Araneae</taxon>
        <taxon>Araneomorphae</taxon>
        <taxon>Entelegynae</taxon>
        <taxon>Araneoidea</taxon>
        <taxon>Nephilidae</taxon>
        <taxon>Trichonephila</taxon>
    </lineage>
</organism>
<feature type="transmembrane region" description="Helical" evidence="10">
    <location>
        <begin position="169"/>
        <end position="188"/>
    </location>
</feature>
<feature type="transmembrane region" description="Helical" evidence="10">
    <location>
        <begin position="232"/>
        <end position="252"/>
    </location>
</feature>
<comment type="subcellular location">
    <subcellularLocation>
        <location evidence="1">Membrane</location>
        <topology evidence="1">Multi-pass membrane protein</topology>
    </subcellularLocation>
</comment>
<accession>A0A8X6IDK2</accession>
<feature type="transmembrane region" description="Helical" evidence="10">
    <location>
        <begin position="61"/>
        <end position="82"/>
    </location>
</feature>
<evidence type="ECO:0000256" key="4">
    <source>
        <dbReference type="ARBA" id="ARBA00022692"/>
    </source>
</evidence>
<comment type="caution">
    <text evidence="11">The sequence shown here is derived from an EMBL/GenBank/DDBJ whole genome shotgun (WGS) entry which is preliminary data.</text>
</comment>
<feature type="transmembrane region" description="Helical" evidence="10">
    <location>
        <begin position="264"/>
        <end position="282"/>
    </location>
</feature>
<name>A0A8X6IDK2_TRICU</name>
<proteinExistence type="inferred from homology"/>
<keyword evidence="6 10" id="KW-1133">Transmembrane helix</keyword>
<comment type="catalytic activity">
    <reaction evidence="10">
        <text>a very-long-chain acyl-CoA + malonyl-CoA + H(+) = a very-long-chain 3-oxoacyl-CoA + CO2 + CoA</text>
        <dbReference type="Rhea" id="RHEA:32727"/>
        <dbReference type="ChEBI" id="CHEBI:15378"/>
        <dbReference type="ChEBI" id="CHEBI:16526"/>
        <dbReference type="ChEBI" id="CHEBI:57287"/>
        <dbReference type="ChEBI" id="CHEBI:57384"/>
        <dbReference type="ChEBI" id="CHEBI:90725"/>
        <dbReference type="ChEBI" id="CHEBI:90736"/>
        <dbReference type="EC" id="2.3.1.199"/>
    </reaction>
</comment>
<dbReference type="PANTHER" id="PTHR11157">
    <property type="entry name" value="FATTY ACID ACYL TRANSFERASE-RELATED"/>
    <property type="match status" value="1"/>
</dbReference>
<dbReference type="OrthoDB" id="434092at2759"/>
<evidence type="ECO:0000256" key="8">
    <source>
        <dbReference type="ARBA" id="ARBA00023136"/>
    </source>
</evidence>
<evidence type="ECO:0000256" key="10">
    <source>
        <dbReference type="RuleBase" id="RU361115"/>
    </source>
</evidence>
<evidence type="ECO:0000256" key="5">
    <source>
        <dbReference type="ARBA" id="ARBA00022832"/>
    </source>
</evidence>
<dbReference type="GO" id="GO:0034626">
    <property type="term" value="P:fatty acid elongation, polyunsaturated fatty acid"/>
    <property type="evidence" value="ECO:0007669"/>
    <property type="project" value="TreeGrafter"/>
</dbReference>
<reference evidence="11" key="1">
    <citation type="submission" date="2020-07" db="EMBL/GenBank/DDBJ databases">
        <title>Multicomponent nature underlies the extraordinary mechanical properties of spider dragline silk.</title>
        <authorList>
            <person name="Kono N."/>
            <person name="Nakamura H."/>
            <person name="Mori M."/>
            <person name="Yoshida Y."/>
            <person name="Ohtoshi R."/>
            <person name="Malay A.D."/>
            <person name="Moran D.A.P."/>
            <person name="Tomita M."/>
            <person name="Numata K."/>
            <person name="Arakawa K."/>
        </authorList>
    </citation>
    <scope>NUCLEOTIDE SEQUENCE</scope>
</reference>
<evidence type="ECO:0000256" key="6">
    <source>
        <dbReference type="ARBA" id="ARBA00022989"/>
    </source>
</evidence>
<protein>
    <recommendedName>
        <fullName evidence="10">Elongation of very long chain fatty acids protein</fullName>
        <ecNumber evidence="10">2.3.1.199</ecNumber>
    </recommendedName>
    <alternativeName>
        <fullName evidence="10">Very-long-chain 3-oxoacyl-CoA synthase</fullName>
    </alternativeName>
</protein>
<keyword evidence="8 10" id="KW-0472">Membrane</keyword>
<dbReference type="Pfam" id="PF01151">
    <property type="entry name" value="ELO"/>
    <property type="match status" value="1"/>
</dbReference>
<keyword evidence="7 10" id="KW-0443">Lipid metabolism</keyword>
<dbReference type="EC" id="2.3.1.199" evidence="10"/>
<gene>
    <name evidence="11" type="primary">ELOVL7</name>
    <name evidence="11" type="ORF">TNCT_85281</name>
</gene>
<evidence type="ECO:0000313" key="11">
    <source>
        <dbReference type="EMBL" id="GFQ92417.1"/>
    </source>
</evidence>
<dbReference type="GO" id="GO:0005789">
    <property type="term" value="C:endoplasmic reticulum membrane"/>
    <property type="evidence" value="ECO:0007669"/>
    <property type="project" value="TreeGrafter"/>
</dbReference>
<sequence length="294" mass="34615">METFQDTHYTFLDSRKSFENESWIDSVTKIKYIKEIDEYLGKQFDTGDDEVKTWFLVKQNILPFLLCAMYALIVKIIGPAVMKNKKPLTLRRPMILFNLFLVVSYSIAMFEIFRNLPSLGVKGFCKGTAVQKGNVAYKLVSYLWFIYILKYIEFIDTMFFILRKKFNLISNLHVIHHTIVPIVGWILFRTERSGFQSIPVLLNGFVHIIMYSYYGLAAVGPSMKKYLWWKKYVTILQMVQFVFLLFFVAVIAPYTGCMLMKSSTVINIICGVMFFTLFYNFYYRNFNKNTKKVK</sequence>
<dbReference type="PANTHER" id="PTHR11157:SF126">
    <property type="entry name" value="ELONGATION OF VERY LONG CHAIN FATTY ACIDS PROTEIN"/>
    <property type="match status" value="1"/>
</dbReference>
<dbReference type="EMBL" id="BMAO01033874">
    <property type="protein sequence ID" value="GFQ92417.1"/>
    <property type="molecule type" value="Genomic_DNA"/>
</dbReference>
<evidence type="ECO:0000256" key="7">
    <source>
        <dbReference type="ARBA" id="ARBA00023098"/>
    </source>
</evidence>
<evidence type="ECO:0000256" key="3">
    <source>
        <dbReference type="ARBA" id="ARBA00022679"/>
    </source>
</evidence>
<keyword evidence="4 10" id="KW-0812">Transmembrane</keyword>
<dbReference type="GO" id="GO:0009922">
    <property type="term" value="F:fatty acid elongase activity"/>
    <property type="evidence" value="ECO:0007669"/>
    <property type="project" value="UniProtKB-EC"/>
</dbReference>